<dbReference type="Proteomes" id="UP001165960">
    <property type="component" value="Unassembled WGS sequence"/>
</dbReference>
<evidence type="ECO:0000313" key="1">
    <source>
        <dbReference type="EMBL" id="KAJ9063013.1"/>
    </source>
</evidence>
<evidence type="ECO:0000313" key="2">
    <source>
        <dbReference type="Proteomes" id="UP001165960"/>
    </source>
</evidence>
<gene>
    <name evidence="1" type="ORF">DSO57_1004643</name>
</gene>
<organism evidence="1 2">
    <name type="scientific">Entomophthora muscae</name>
    <dbReference type="NCBI Taxonomy" id="34485"/>
    <lineage>
        <taxon>Eukaryota</taxon>
        <taxon>Fungi</taxon>
        <taxon>Fungi incertae sedis</taxon>
        <taxon>Zoopagomycota</taxon>
        <taxon>Entomophthoromycotina</taxon>
        <taxon>Entomophthoromycetes</taxon>
        <taxon>Entomophthorales</taxon>
        <taxon>Entomophthoraceae</taxon>
        <taxon>Entomophthora</taxon>
    </lineage>
</organism>
<proteinExistence type="predicted"/>
<keyword evidence="2" id="KW-1185">Reference proteome</keyword>
<reference evidence="1" key="1">
    <citation type="submission" date="2022-04" db="EMBL/GenBank/DDBJ databases">
        <title>Genome of the entomopathogenic fungus Entomophthora muscae.</title>
        <authorList>
            <person name="Elya C."/>
            <person name="Lovett B.R."/>
            <person name="Lee E."/>
            <person name="Macias A.M."/>
            <person name="Hajek A.E."/>
            <person name="De Bivort B.L."/>
            <person name="Kasson M.T."/>
            <person name="De Fine Licht H.H."/>
            <person name="Stajich J.E."/>
        </authorList>
    </citation>
    <scope>NUCLEOTIDE SEQUENCE</scope>
    <source>
        <strain evidence="1">Berkeley</strain>
    </source>
</reference>
<sequence>MGFLDLKSPSKKKLQREGIDCRFWVEHQDDPFWELGRAELGKGSSSSIGRFII</sequence>
<name>A0ACC2SL33_9FUNG</name>
<dbReference type="EMBL" id="QTSX02004982">
    <property type="protein sequence ID" value="KAJ9063013.1"/>
    <property type="molecule type" value="Genomic_DNA"/>
</dbReference>
<protein>
    <submittedName>
        <fullName evidence="1">Uncharacterized protein</fullName>
    </submittedName>
</protein>
<comment type="caution">
    <text evidence="1">The sequence shown here is derived from an EMBL/GenBank/DDBJ whole genome shotgun (WGS) entry which is preliminary data.</text>
</comment>
<accession>A0ACC2SL33</accession>
<feature type="non-terminal residue" evidence="1">
    <location>
        <position position="53"/>
    </location>
</feature>